<gene>
    <name evidence="1" type="ORF">Gorai_008539</name>
</gene>
<protein>
    <submittedName>
        <fullName evidence="1">Uncharacterized protein</fullName>
    </submittedName>
</protein>
<reference evidence="1 2" key="1">
    <citation type="journal article" date="2019" name="Genome Biol. Evol.">
        <title>Insights into the evolution of the New World diploid cottons (Gossypium, subgenus Houzingenia) based on genome sequencing.</title>
        <authorList>
            <person name="Grover C.E."/>
            <person name="Arick M.A. 2nd"/>
            <person name="Thrash A."/>
            <person name="Conover J.L."/>
            <person name="Sanders W.S."/>
            <person name="Peterson D.G."/>
            <person name="Frelichowski J.E."/>
            <person name="Scheffler J.A."/>
            <person name="Scheffler B.E."/>
            <person name="Wendel J.F."/>
        </authorList>
    </citation>
    <scope>NUCLEOTIDE SEQUENCE [LARGE SCALE GENOMIC DNA]</scope>
    <source>
        <strain evidence="1">8</strain>
        <tissue evidence="1">Leaf</tissue>
    </source>
</reference>
<evidence type="ECO:0000313" key="2">
    <source>
        <dbReference type="Proteomes" id="UP000593578"/>
    </source>
</evidence>
<accession>A0A7J8QQL1</accession>
<feature type="non-terminal residue" evidence="1">
    <location>
        <position position="18"/>
    </location>
</feature>
<dbReference type="EMBL" id="JABEZZ010078960">
    <property type="protein sequence ID" value="MBA0603839.1"/>
    <property type="molecule type" value="Genomic_DNA"/>
</dbReference>
<proteinExistence type="predicted"/>
<sequence length="18" mass="2069">MLQMRQYSSTNSPVGQEL</sequence>
<comment type="caution">
    <text evidence="1">The sequence shown here is derived from an EMBL/GenBank/DDBJ whole genome shotgun (WGS) entry which is preliminary data.</text>
</comment>
<organism evidence="1 2">
    <name type="scientific">Gossypium raimondii</name>
    <name type="common">Peruvian cotton</name>
    <name type="synonym">Gossypium klotzschianum subsp. raimondii</name>
    <dbReference type="NCBI Taxonomy" id="29730"/>
    <lineage>
        <taxon>Eukaryota</taxon>
        <taxon>Viridiplantae</taxon>
        <taxon>Streptophyta</taxon>
        <taxon>Embryophyta</taxon>
        <taxon>Tracheophyta</taxon>
        <taxon>Spermatophyta</taxon>
        <taxon>Magnoliopsida</taxon>
        <taxon>eudicotyledons</taxon>
        <taxon>Gunneridae</taxon>
        <taxon>Pentapetalae</taxon>
        <taxon>rosids</taxon>
        <taxon>malvids</taxon>
        <taxon>Malvales</taxon>
        <taxon>Malvaceae</taxon>
        <taxon>Malvoideae</taxon>
        <taxon>Gossypium</taxon>
    </lineage>
</organism>
<dbReference type="Proteomes" id="UP000593578">
    <property type="component" value="Unassembled WGS sequence"/>
</dbReference>
<evidence type="ECO:0000313" key="1">
    <source>
        <dbReference type="EMBL" id="MBA0603839.1"/>
    </source>
</evidence>
<name>A0A7J8QQL1_GOSRA</name>
<dbReference type="AlphaFoldDB" id="A0A7J8QQL1"/>